<keyword evidence="2" id="KW-1185">Reference proteome</keyword>
<organism evidence="1 2">
    <name type="scientific">Amylibacter marinus</name>
    <dbReference type="NCBI Taxonomy" id="1475483"/>
    <lineage>
        <taxon>Bacteria</taxon>
        <taxon>Pseudomonadati</taxon>
        <taxon>Pseudomonadota</taxon>
        <taxon>Alphaproteobacteria</taxon>
        <taxon>Rhodobacterales</taxon>
        <taxon>Paracoccaceae</taxon>
        <taxon>Amylibacter</taxon>
    </lineage>
</organism>
<dbReference type="EMBL" id="BSNN01000002">
    <property type="protein sequence ID" value="GLQ34449.1"/>
    <property type="molecule type" value="Genomic_DNA"/>
</dbReference>
<comment type="caution">
    <text evidence="1">The sequence shown here is derived from an EMBL/GenBank/DDBJ whole genome shotgun (WGS) entry which is preliminary data.</text>
</comment>
<evidence type="ECO:0000313" key="2">
    <source>
        <dbReference type="Proteomes" id="UP001156694"/>
    </source>
</evidence>
<dbReference type="Proteomes" id="UP001156694">
    <property type="component" value="Unassembled WGS sequence"/>
</dbReference>
<evidence type="ECO:0000313" key="1">
    <source>
        <dbReference type="EMBL" id="GLQ34449.1"/>
    </source>
</evidence>
<accession>A0ABQ5VSZ2</accession>
<proteinExistence type="predicted"/>
<gene>
    <name evidence="1" type="ORF">GCM10007939_07320</name>
</gene>
<dbReference type="RefSeq" id="WP_284376209.1">
    <property type="nucleotide sequence ID" value="NZ_BSNN01000002.1"/>
</dbReference>
<protein>
    <submittedName>
        <fullName evidence="1">Uncharacterized protein</fullName>
    </submittedName>
</protein>
<reference evidence="2" key="1">
    <citation type="journal article" date="2019" name="Int. J. Syst. Evol. Microbiol.">
        <title>The Global Catalogue of Microorganisms (GCM) 10K type strain sequencing project: providing services to taxonomists for standard genome sequencing and annotation.</title>
        <authorList>
            <consortium name="The Broad Institute Genomics Platform"/>
            <consortium name="The Broad Institute Genome Sequencing Center for Infectious Disease"/>
            <person name="Wu L."/>
            <person name="Ma J."/>
        </authorList>
    </citation>
    <scope>NUCLEOTIDE SEQUENCE [LARGE SCALE GENOMIC DNA]</scope>
    <source>
        <strain evidence="2">NBRC 110140</strain>
    </source>
</reference>
<name>A0ABQ5VSZ2_9RHOB</name>
<sequence length="57" mass="6446">MNKVLIVGVITLPLVMFYAMFATNVMTTFQDNASDAEQAARCMMCTAYKGRHNYKSF</sequence>